<evidence type="ECO:0000256" key="3">
    <source>
        <dbReference type="SAM" id="SignalP"/>
    </source>
</evidence>
<gene>
    <name evidence="5" type="ORF">XNOV1_A014536</name>
</gene>
<dbReference type="GO" id="GO:0005886">
    <property type="term" value="C:plasma membrane"/>
    <property type="evidence" value="ECO:0007669"/>
    <property type="project" value="TreeGrafter"/>
</dbReference>
<sequence>MNPLFITLAVSSLWIQVQSEVVTQYPEIRWSPVSESAEMNCSHTKGAGYSRMYWYRQRPGETMTRVAYTAVGAKPDYGEAPEGKYSSVKEKSESGALTVNDLQPDDGGVYFCAVSEHSDVTMFCVHSNDMPALVLFSWLLGVCLGVEVTQTPPILLARPGDTVQLVCSHEEEDFTLMQWYQKTPGDNALKRIGHVRFRDIDHEESFKKHFNISGDLSGQKAKNISLFISNLKAPDHTAVYYCAAGYAH</sequence>
<dbReference type="CDD" id="cd00099">
    <property type="entry name" value="IgV"/>
    <property type="match status" value="1"/>
</dbReference>
<dbReference type="PANTHER" id="PTHR23268">
    <property type="entry name" value="T-CELL RECEPTOR BETA CHAIN"/>
    <property type="match status" value="1"/>
</dbReference>
<evidence type="ECO:0000313" key="6">
    <source>
        <dbReference type="Proteomes" id="UP001178508"/>
    </source>
</evidence>
<evidence type="ECO:0000256" key="2">
    <source>
        <dbReference type="ARBA" id="ARBA00022859"/>
    </source>
</evidence>
<feature type="domain" description="Ig-like" evidence="4">
    <location>
        <begin position="26"/>
        <end position="123"/>
    </location>
</feature>
<organism evidence="5 6">
    <name type="scientific">Xyrichtys novacula</name>
    <name type="common">Pearly razorfish</name>
    <name type="synonym">Hemipteronotus novacula</name>
    <dbReference type="NCBI Taxonomy" id="13765"/>
    <lineage>
        <taxon>Eukaryota</taxon>
        <taxon>Metazoa</taxon>
        <taxon>Chordata</taxon>
        <taxon>Craniata</taxon>
        <taxon>Vertebrata</taxon>
        <taxon>Euteleostomi</taxon>
        <taxon>Actinopterygii</taxon>
        <taxon>Neopterygii</taxon>
        <taxon>Teleostei</taxon>
        <taxon>Neoteleostei</taxon>
        <taxon>Acanthomorphata</taxon>
        <taxon>Eupercaria</taxon>
        <taxon>Labriformes</taxon>
        <taxon>Labridae</taxon>
        <taxon>Xyrichtys</taxon>
    </lineage>
</organism>
<dbReference type="GO" id="GO:0007166">
    <property type="term" value="P:cell surface receptor signaling pathway"/>
    <property type="evidence" value="ECO:0007669"/>
    <property type="project" value="TreeGrafter"/>
</dbReference>
<reference evidence="5" key="1">
    <citation type="submission" date="2023-08" db="EMBL/GenBank/DDBJ databases">
        <authorList>
            <person name="Alioto T."/>
            <person name="Alioto T."/>
            <person name="Gomez Garrido J."/>
        </authorList>
    </citation>
    <scope>NUCLEOTIDE SEQUENCE</scope>
</reference>
<dbReference type="Gene3D" id="2.60.40.10">
    <property type="entry name" value="Immunoglobulins"/>
    <property type="match status" value="2"/>
</dbReference>
<dbReference type="Proteomes" id="UP001178508">
    <property type="component" value="Chromosome 15"/>
</dbReference>
<dbReference type="InterPro" id="IPR013783">
    <property type="entry name" value="Ig-like_fold"/>
</dbReference>
<feature type="signal peptide" evidence="3">
    <location>
        <begin position="1"/>
        <end position="19"/>
    </location>
</feature>
<dbReference type="Pfam" id="PF07686">
    <property type="entry name" value="V-set"/>
    <property type="match status" value="2"/>
</dbReference>
<protein>
    <recommendedName>
        <fullName evidence="4">Ig-like domain-containing protein</fullName>
    </recommendedName>
</protein>
<evidence type="ECO:0000259" key="4">
    <source>
        <dbReference type="PROSITE" id="PS50835"/>
    </source>
</evidence>
<feature type="chain" id="PRO_5043572679" description="Ig-like domain-containing protein" evidence="3">
    <location>
        <begin position="20"/>
        <end position="248"/>
    </location>
</feature>
<dbReference type="SMART" id="SM00409">
    <property type="entry name" value="IG"/>
    <property type="match status" value="2"/>
</dbReference>
<feature type="domain" description="Ig-like" evidence="4">
    <location>
        <begin position="131"/>
        <end position="248"/>
    </location>
</feature>
<keyword evidence="6" id="KW-1185">Reference proteome</keyword>
<keyword evidence="1 3" id="KW-0732">Signal</keyword>
<accession>A0AAV1GMQ4</accession>
<dbReference type="InterPro" id="IPR007110">
    <property type="entry name" value="Ig-like_dom"/>
</dbReference>
<dbReference type="InterPro" id="IPR013106">
    <property type="entry name" value="Ig_V-set"/>
</dbReference>
<dbReference type="GO" id="GO:0002376">
    <property type="term" value="P:immune system process"/>
    <property type="evidence" value="ECO:0007669"/>
    <property type="project" value="UniProtKB-KW"/>
</dbReference>
<evidence type="ECO:0000256" key="1">
    <source>
        <dbReference type="ARBA" id="ARBA00022729"/>
    </source>
</evidence>
<dbReference type="PANTHER" id="PTHR23268:SF102">
    <property type="entry name" value="IMMUNOGLOBULIN V-SET DOMAIN-CONTAINING PROTEIN"/>
    <property type="match status" value="1"/>
</dbReference>
<name>A0AAV1GMQ4_XYRNO</name>
<dbReference type="AlphaFoldDB" id="A0AAV1GMQ4"/>
<proteinExistence type="predicted"/>
<dbReference type="InterPro" id="IPR036179">
    <property type="entry name" value="Ig-like_dom_sf"/>
</dbReference>
<dbReference type="InterPro" id="IPR003599">
    <property type="entry name" value="Ig_sub"/>
</dbReference>
<dbReference type="SUPFAM" id="SSF48726">
    <property type="entry name" value="Immunoglobulin"/>
    <property type="match status" value="2"/>
</dbReference>
<dbReference type="EMBL" id="OY660878">
    <property type="protein sequence ID" value="CAJ1074743.1"/>
    <property type="molecule type" value="Genomic_DNA"/>
</dbReference>
<dbReference type="SMART" id="SM00406">
    <property type="entry name" value="IGv"/>
    <property type="match status" value="2"/>
</dbReference>
<dbReference type="InterPro" id="IPR050413">
    <property type="entry name" value="TCR_beta_variable"/>
</dbReference>
<keyword evidence="2" id="KW-0391">Immunity</keyword>
<dbReference type="PROSITE" id="PS50835">
    <property type="entry name" value="IG_LIKE"/>
    <property type="match status" value="2"/>
</dbReference>
<evidence type="ECO:0000313" key="5">
    <source>
        <dbReference type="EMBL" id="CAJ1074743.1"/>
    </source>
</evidence>